<comment type="subcellular location">
    <subcellularLocation>
        <location evidence="1">Membrane</location>
        <topology evidence="1">Single-pass membrane protein</topology>
    </subcellularLocation>
</comment>
<keyword evidence="12" id="KW-1185">Reference proteome</keyword>
<evidence type="ECO:0000256" key="6">
    <source>
        <dbReference type="ARBA" id="ARBA00023136"/>
    </source>
</evidence>
<proteinExistence type="inferred from homology"/>
<feature type="region of interest" description="Disordered" evidence="7">
    <location>
        <begin position="71"/>
        <end position="189"/>
    </location>
</feature>
<protein>
    <recommendedName>
        <fullName evidence="13">Trichome birefringence-like N-terminal domain-containing protein</fullName>
    </recommendedName>
</protein>
<keyword evidence="4" id="KW-0735">Signal-anchor</keyword>
<dbReference type="PANTHER" id="PTHR32285:SF48">
    <property type="entry name" value="PROTEIN TRICHOME BIREFRINGENCE-LIKE 19"/>
    <property type="match status" value="1"/>
</dbReference>
<dbReference type="Proteomes" id="UP001605036">
    <property type="component" value="Unassembled WGS sequence"/>
</dbReference>
<evidence type="ECO:0000256" key="4">
    <source>
        <dbReference type="ARBA" id="ARBA00022968"/>
    </source>
</evidence>
<feature type="region of interest" description="Disordered" evidence="7">
    <location>
        <begin position="1"/>
        <end position="21"/>
    </location>
</feature>
<keyword evidence="5 8" id="KW-1133">Transmembrane helix</keyword>
<dbReference type="AlphaFoldDB" id="A0ABD1XHA8"/>
<dbReference type="EMBL" id="JBHFFA010000008">
    <property type="protein sequence ID" value="KAL2608349.1"/>
    <property type="molecule type" value="Genomic_DNA"/>
</dbReference>
<evidence type="ECO:0000256" key="8">
    <source>
        <dbReference type="SAM" id="Phobius"/>
    </source>
</evidence>
<dbReference type="InterPro" id="IPR029962">
    <property type="entry name" value="TBL"/>
</dbReference>
<feature type="domain" description="Trichome birefringence-like C-terminal" evidence="9">
    <location>
        <begin position="263"/>
        <end position="554"/>
    </location>
</feature>
<evidence type="ECO:0000259" key="10">
    <source>
        <dbReference type="Pfam" id="PF14416"/>
    </source>
</evidence>
<evidence type="ECO:0000256" key="1">
    <source>
        <dbReference type="ARBA" id="ARBA00004167"/>
    </source>
</evidence>
<evidence type="ECO:0000256" key="2">
    <source>
        <dbReference type="ARBA" id="ARBA00007727"/>
    </source>
</evidence>
<keyword evidence="3 8" id="KW-0812">Transmembrane</keyword>
<comment type="caution">
    <text evidence="11">The sequence shown here is derived from an EMBL/GenBank/DDBJ whole genome shotgun (WGS) entry which is preliminary data.</text>
</comment>
<evidence type="ECO:0000313" key="12">
    <source>
        <dbReference type="Proteomes" id="UP001605036"/>
    </source>
</evidence>
<feature type="domain" description="Trichome birefringence-like N-terminal" evidence="10">
    <location>
        <begin position="210"/>
        <end position="262"/>
    </location>
</feature>
<dbReference type="InterPro" id="IPR026057">
    <property type="entry name" value="TBL_C"/>
</dbReference>
<evidence type="ECO:0000256" key="5">
    <source>
        <dbReference type="ARBA" id="ARBA00022989"/>
    </source>
</evidence>
<feature type="compositionally biased region" description="Acidic residues" evidence="7">
    <location>
        <begin position="148"/>
        <end position="165"/>
    </location>
</feature>
<evidence type="ECO:0000259" key="9">
    <source>
        <dbReference type="Pfam" id="PF13839"/>
    </source>
</evidence>
<dbReference type="Pfam" id="PF14416">
    <property type="entry name" value="PMR5N"/>
    <property type="match status" value="1"/>
</dbReference>
<evidence type="ECO:0000313" key="11">
    <source>
        <dbReference type="EMBL" id="KAL2608349.1"/>
    </source>
</evidence>
<evidence type="ECO:0000256" key="7">
    <source>
        <dbReference type="SAM" id="MobiDB-lite"/>
    </source>
</evidence>
<dbReference type="PANTHER" id="PTHR32285">
    <property type="entry name" value="PROTEIN TRICHOME BIREFRINGENCE-LIKE 9-RELATED"/>
    <property type="match status" value="1"/>
</dbReference>
<organism evidence="11 12">
    <name type="scientific">Riccia fluitans</name>
    <dbReference type="NCBI Taxonomy" id="41844"/>
    <lineage>
        <taxon>Eukaryota</taxon>
        <taxon>Viridiplantae</taxon>
        <taxon>Streptophyta</taxon>
        <taxon>Embryophyta</taxon>
        <taxon>Marchantiophyta</taxon>
        <taxon>Marchantiopsida</taxon>
        <taxon>Marchantiidae</taxon>
        <taxon>Marchantiales</taxon>
        <taxon>Ricciaceae</taxon>
        <taxon>Riccia</taxon>
    </lineage>
</organism>
<dbReference type="GO" id="GO:0016020">
    <property type="term" value="C:membrane"/>
    <property type="evidence" value="ECO:0007669"/>
    <property type="project" value="UniProtKB-SubCell"/>
</dbReference>
<evidence type="ECO:0000256" key="3">
    <source>
        <dbReference type="ARBA" id="ARBA00022692"/>
    </source>
</evidence>
<gene>
    <name evidence="11" type="ORF">R1flu_026922</name>
</gene>
<dbReference type="Pfam" id="PF13839">
    <property type="entry name" value="PC-Esterase"/>
    <property type="match status" value="1"/>
</dbReference>
<feature type="compositionally biased region" description="Basic and acidic residues" evidence="7">
    <location>
        <begin position="1"/>
        <end position="11"/>
    </location>
</feature>
<accession>A0ABD1XHA8</accession>
<reference evidence="11 12" key="1">
    <citation type="submission" date="2024-09" db="EMBL/GenBank/DDBJ databases">
        <title>Chromosome-scale assembly of Riccia fluitans.</title>
        <authorList>
            <person name="Paukszto L."/>
            <person name="Sawicki J."/>
            <person name="Karawczyk K."/>
            <person name="Piernik-Szablinska J."/>
            <person name="Szczecinska M."/>
            <person name="Mazdziarz M."/>
        </authorList>
    </citation>
    <scope>NUCLEOTIDE SEQUENCE [LARGE SCALE GENOMIC DNA]</scope>
    <source>
        <strain evidence="11">Rf_01</strain>
        <tissue evidence="11">Aerial parts of the thallus</tissue>
    </source>
</reference>
<keyword evidence="6 8" id="KW-0472">Membrane</keyword>
<name>A0ABD1XHA8_9MARC</name>
<dbReference type="InterPro" id="IPR025846">
    <property type="entry name" value="TBL_N"/>
</dbReference>
<comment type="similarity">
    <text evidence="2">Belongs to the PC-esterase family. TBL subfamily.</text>
</comment>
<feature type="transmembrane region" description="Helical" evidence="8">
    <location>
        <begin position="28"/>
        <end position="49"/>
    </location>
</feature>
<sequence length="562" mass="63995">MTVHSDEDSPKKAVPGHGRKRERSKRTMCAWVLVVLVPFLLVKLVFFYASPFLLFSPSAQRSEAELMNELEFPTPSGRDEELRTASRNNSKFDVRPDPSSDLPVEEETESTITDPEAPPTEIPEEEVDEKEEVKTEDISPQPPRLNGDEEQLPPEETTAEQEQEEQVVNQEDASKKEESLSVEQVVDDKQPIEQVTSSNASALAPAESQGCNLYDGDWVHDPEGPLYTNRTCFYIQSMQNCMSNGRPDTAYMYWKWKPRHCDLPRFDAKGFLEMFRGKTIGFVGDSLSRNQMQSLLCMLSQLEIPDQIYQSADDKSVRWLFKSYQVTLATVWSPYLLKETTGELKGIEEGQSKLFTDSLDEGWTSVMNDFDVMVLSIGQWYFKPSVYIQNDEVIGCHYCPGLNLTEIGFYHAYKSAVRHVLDKVTKDYKGLAIMSTFALDHFENGSWSNGGSCTREQPLKEGEKLLEGMNYEMHQIVVEEYESTVQRRKRNRKKVQVGLLDVTLLSLLRADGHPGPFRVSHPYDGIEPGTLVQNDCLHWCLPGPVDTWNQFLVELILSNLKK</sequence>
<evidence type="ECO:0008006" key="13">
    <source>
        <dbReference type="Google" id="ProtNLM"/>
    </source>
</evidence>
<feature type="compositionally biased region" description="Basic and acidic residues" evidence="7">
    <location>
        <begin position="77"/>
        <end position="98"/>
    </location>
</feature>